<gene>
    <name evidence="4" type="ORF">AC578_2965</name>
</gene>
<feature type="region of interest" description="Disordered" evidence="2">
    <location>
        <begin position="26"/>
        <end position="119"/>
    </location>
</feature>
<feature type="chain" id="PRO_5007806685" evidence="3">
    <location>
        <begin position="17"/>
        <end position="149"/>
    </location>
</feature>
<keyword evidence="1 3" id="KW-0732">Signal</keyword>
<sequence length="149" mass="13752">MKTTSVLIALASIAAAQQAVSQIGDGQIQAGPDSGASATRYAMTNQPGSTDVAGSGSSPDASATDSPGYGSSSDASATGAVVSQIGDGQPQSPAQTGSGSDMGSGMGAASGTGSAASPSMSITPYTGAAAQVAVGGVAVLGGVVAVLAL</sequence>
<feature type="compositionally biased region" description="Polar residues" evidence="2">
    <location>
        <begin position="55"/>
        <end position="76"/>
    </location>
</feature>
<feature type="signal peptide" evidence="3">
    <location>
        <begin position="1"/>
        <end position="16"/>
    </location>
</feature>
<dbReference type="AlphaFoldDB" id="A0A139HEB3"/>
<dbReference type="PROSITE" id="PS50256">
    <property type="entry name" value="PIR_REPEAT_2"/>
    <property type="match status" value="1"/>
</dbReference>
<dbReference type="OrthoDB" id="437369at2759"/>
<dbReference type="InterPro" id="IPR000420">
    <property type="entry name" value="Yeast_PIR_rpt"/>
</dbReference>
<name>A0A139HEB3_9PEZI</name>
<dbReference type="EMBL" id="LFZN01000067">
    <property type="protein sequence ID" value="KXT00790.1"/>
    <property type="molecule type" value="Genomic_DNA"/>
</dbReference>
<organism evidence="4 5">
    <name type="scientific">Pseudocercospora eumusae</name>
    <dbReference type="NCBI Taxonomy" id="321146"/>
    <lineage>
        <taxon>Eukaryota</taxon>
        <taxon>Fungi</taxon>
        <taxon>Dikarya</taxon>
        <taxon>Ascomycota</taxon>
        <taxon>Pezizomycotina</taxon>
        <taxon>Dothideomycetes</taxon>
        <taxon>Dothideomycetidae</taxon>
        <taxon>Mycosphaerellales</taxon>
        <taxon>Mycosphaerellaceae</taxon>
        <taxon>Pseudocercospora</taxon>
    </lineage>
</organism>
<evidence type="ECO:0000256" key="3">
    <source>
        <dbReference type="SAM" id="SignalP"/>
    </source>
</evidence>
<proteinExistence type="predicted"/>
<evidence type="ECO:0000313" key="4">
    <source>
        <dbReference type="EMBL" id="KXT00790.1"/>
    </source>
</evidence>
<dbReference type="GO" id="GO:0005199">
    <property type="term" value="F:structural constituent of cell wall"/>
    <property type="evidence" value="ECO:0007669"/>
    <property type="project" value="InterPro"/>
</dbReference>
<comment type="caution">
    <text evidence="4">The sequence shown here is derived from an EMBL/GenBank/DDBJ whole genome shotgun (WGS) entry which is preliminary data.</text>
</comment>
<evidence type="ECO:0000256" key="2">
    <source>
        <dbReference type="SAM" id="MobiDB-lite"/>
    </source>
</evidence>
<accession>A0A139HEB3</accession>
<keyword evidence="5" id="KW-1185">Reference proteome</keyword>
<reference evidence="4 5" key="1">
    <citation type="submission" date="2015-07" db="EMBL/GenBank/DDBJ databases">
        <title>Comparative genomics of the Sigatoka disease complex on banana suggests a link between parallel evolutionary changes in Pseudocercospora fijiensis and Pseudocercospora eumusae and increased virulence on the banana host.</title>
        <authorList>
            <person name="Chang T.-C."/>
            <person name="Salvucci A."/>
            <person name="Crous P.W."/>
            <person name="Stergiopoulos I."/>
        </authorList>
    </citation>
    <scope>NUCLEOTIDE SEQUENCE [LARGE SCALE GENOMIC DNA]</scope>
    <source>
        <strain evidence="4 5">CBS 114824</strain>
    </source>
</reference>
<evidence type="ECO:0000256" key="1">
    <source>
        <dbReference type="ARBA" id="ARBA00022729"/>
    </source>
</evidence>
<protein>
    <submittedName>
        <fullName evidence="4">Uncharacterized protein</fullName>
    </submittedName>
</protein>
<feature type="compositionally biased region" description="Gly residues" evidence="2">
    <location>
        <begin position="100"/>
        <end position="110"/>
    </location>
</feature>
<dbReference type="Proteomes" id="UP000070133">
    <property type="component" value="Unassembled WGS sequence"/>
</dbReference>
<evidence type="ECO:0000313" key="5">
    <source>
        <dbReference type="Proteomes" id="UP000070133"/>
    </source>
</evidence>